<proteinExistence type="predicted"/>
<dbReference type="AlphaFoldDB" id="A0A382ZU15"/>
<name>A0A382ZU15_9ZZZZ</name>
<reference evidence="1" key="1">
    <citation type="submission" date="2018-05" db="EMBL/GenBank/DDBJ databases">
        <authorList>
            <person name="Lanie J.A."/>
            <person name="Ng W.-L."/>
            <person name="Kazmierczak K.M."/>
            <person name="Andrzejewski T.M."/>
            <person name="Davidsen T.M."/>
            <person name="Wayne K.J."/>
            <person name="Tettelin H."/>
            <person name="Glass J.I."/>
            <person name="Rusch D."/>
            <person name="Podicherti R."/>
            <person name="Tsui H.-C.T."/>
            <person name="Winkler M.E."/>
        </authorList>
    </citation>
    <scope>NUCLEOTIDE SEQUENCE</scope>
</reference>
<accession>A0A382ZU15</accession>
<gene>
    <name evidence="1" type="ORF">METZ01_LOCUS451022</name>
</gene>
<protein>
    <submittedName>
        <fullName evidence="1">Uncharacterized protein</fullName>
    </submittedName>
</protein>
<sequence>MKTRISYLDYIATVELPPLPAERIVQWCIQTSTYLYRGLGSNNEAKHEAHVNGYRRVCIHRA</sequence>
<organism evidence="1">
    <name type="scientific">marine metagenome</name>
    <dbReference type="NCBI Taxonomy" id="408172"/>
    <lineage>
        <taxon>unclassified sequences</taxon>
        <taxon>metagenomes</taxon>
        <taxon>ecological metagenomes</taxon>
    </lineage>
</organism>
<evidence type="ECO:0000313" key="1">
    <source>
        <dbReference type="EMBL" id="SVD98168.1"/>
    </source>
</evidence>
<dbReference type="EMBL" id="UINC01186107">
    <property type="protein sequence ID" value="SVD98168.1"/>
    <property type="molecule type" value="Genomic_DNA"/>
</dbReference>